<evidence type="ECO:0000259" key="8">
    <source>
        <dbReference type="PROSITE" id="PS50011"/>
    </source>
</evidence>
<sequence length="515" mass="53697">MAIQPLRPGDPHTLGRYTLLGLLGEGGMGAVYQARNPHGRLVAVKVVRPELAAVDEFRARFRSEVNRARQVPPFSTAAVLDADPEHRTPYLVVEYVDGPDLAQVVRERGPLSGGALHGLAVGVATALVAIHGAGVVHRDLKPRNVLFALGAPKVIDFGIARAVEATSEHTRTGQMVGTVAYMAPERLDGPVERVGPAVDVFAWGAVVAYAANGRSPFAGESTTATAVRILTGQPDLGGLAEPLRSIVARALAKDPAERPTAPELLEMLLADGTPPPRPRAPGAAVTGGPARSRPSRRTPVMIAAGVVAVLSVAAAVVFANGRDRSGLAAGPPSAAPSATARALVLADPLTAPGRWREQSAEGVSCWFDGGLVIEGMTAIDCPGPADVVAGDQSIAFTLRDRTGDACADVRFRVAAPGRFYLLEVCATTVDLMHYDGQGQAVIGNVTRMWPEGGTSRFTIEVTGDRATVAADGRHLMTATVDDPALSSGAISLGFRTFDDDVPSRVVFADLEVRAG</sequence>
<dbReference type="InterPro" id="IPR008271">
    <property type="entry name" value="Ser/Thr_kinase_AS"/>
</dbReference>
<dbReference type="InterPro" id="IPR000719">
    <property type="entry name" value="Prot_kinase_dom"/>
</dbReference>
<dbReference type="PANTHER" id="PTHR43289">
    <property type="entry name" value="MITOGEN-ACTIVATED PROTEIN KINASE KINASE KINASE 20-RELATED"/>
    <property type="match status" value="1"/>
</dbReference>
<dbReference type="PANTHER" id="PTHR43289:SF34">
    <property type="entry name" value="SERINE_THREONINE-PROTEIN KINASE YBDM-RELATED"/>
    <property type="match status" value="1"/>
</dbReference>
<keyword evidence="4 5" id="KW-0067">ATP-binding</keyword>
<protein>
    <recommendedName>
        <fullName evidence="8">Protein kinase domain-containing protein</fullName>
    </recommendedName>
</protein>
<reference evidence="9" key="1">
    <citation type="submission" date="2023-07" db="EMBL/GenBank/DDBJ databases">
        <title>Sequencing the genomes of 1000 actinobacteria strains.</title>
        <authorList>
            <person name="Klenk H.-P."/>
        </authorList>
    </citation>
    <scope>NUCLEOTIDE SEQUENCE</scope>
    <source>
        <strain evidence="9">DSM 44707</strain>
    </source>
</reference>
<dbReference type="AlphaFoldDB" id="A0AAE3YL06"/>
<evidence type="ECO:0000256" key="4">
    <source>
        <dbReference type="ARBA" id="ARBA00022840"/>
    </source>
</evidence>
<evidence type="ECO:0000256" key="7">
    <source>
        <dbReference type="SAM" id="Phobius"/>
    </source>
</evidence>
<feature type="domain" description="Protein kinase" evidence="8">
    <location>
        <begin position="17"/>
        <end position="270"/>
    </location>
</feature>
<feature type="region of interest" description="Disordered" evidence="6">
    <location>
        <begin position="272"/>
        <end position="295"/>
    </location>
</feature>
<gene>
    <name evidence="9" type="ORF">J2S41_002546</name>
</gene>
<feature type="binding site" evidence="5">
    <location>
        <position position="45"/>
    </location>
    <ligand>
        <name>ATP</name>
        <dbReference type="ChEBI" id="CHEBI:30616"/>
    </ligand>
</feature>
<dbReference type="EMBL" id="JAVDYB010000001">
    <property type="protein sequence ID" value="MDR7275768.1"/>
    <property type="molecule type" value="Genomic_DNA"/>
</dbReference>
<dbReference type="Gene3D" id="2.60.120.560">
    <property type="entry name" value="Exo-inulinase, domain 1"/>
    <property type="match status" value="1"/>
</dbReference>
<dbReference type="RefSeq" id="WP_310367128.1">
    <property type="nucleotide sequence ID" value="NZ_JAVDYB010000001.1"/>
</dbReference>
<evidence type="ECO:0000256" key="5">
    <source>
        <dbReference type="PROSITE-ProRule" id="PRU10141"/>
    </source>
</evidence>
<dbReference type="Gene3D" id="1.10.510.10">
    <property type="entry name" value="Transferase(Phosphotransferase) domain 1"/>
    <property type="match status" value="1"/>
</dbReference>
<feature type="transmembrane region" description="Helical" evidence="7">
    <location>
        <begin position="115"/>
        <end position="136"/>
    </location>
</feature>
<dbReference type="InterPro" id="IPR011009">
    <property type="entry name" value="Kinase-like_dom_sf"/>
</dbReference>
<dbReference type="PROSITE" id="PS00108">
    <property type="entry name" value="PROTEIN_KINASE_ST"/>
    <property type="match status" value="1"/>
</dbReference>
<dbReference type="GO" id="GO:0005524">
    <property type="term" value="F:ATP binding"/>
    <property type="evidence" value="ECO:0007669"/>
    <property type="project" value="UniProtKB-UniRule"/>
</dbReference>
<comment type="caution">
    <text evidence="9">The sequence shown here is derived from an EMBL/GenBank/DDBJ whole genome shotgun (WGS) entry which is preliminary data.</text>
</comment>
<accession>A0AAE3YL06</accession>
<evidence type="ECO:0000256" key="6">
    <source>
        <dbReference type="SAM" id="MobiDB-lite"/>
    </source>
</evidence>
<keyword evidence="7" id="KW-1133">Transmembrane helix</keyword>
<keyword evidence="3" id="KW-0418">Kinase</keyword>
<dbReference type="SUPFAM" id="SSF56112">
    <property type="entry name" value="Protein kinase-like (PK-like)"/>
    <property type="match status" value="1"/>
</dbReference>
<name>A0AAE3YL06_9ACTN</name>
<dbReference type="Gene3D" id="3.30.200.20">
    <property type="entry name" value="Phosphorylase Kinase, domain 1"/>
    <property type="match status" value="1"/>
</dbReference>
<dbReference type="PROSITE" id="PS50011">
    <property type="entry name" value="PROTEIN_KINASE_DOM"/>
    <property type="match status" value="1"/>
</dbReference>
<dbReference type="SMART" id="SM00220">
    <property type="entry name" value="S_TKc"/>
    <property type="match status" value="1"/>
</dbReference>
<feature type="compositionally biased region" description="Low complexity" evidence="6">
    <location>
        <begin position="280"/>
        <end position="291"/>
    </location>
</feature>
<evidence type="ECO:0000313" key="9">
    <source>
        <dbReference type="EMBL" id="MDR7275768.1"/>
    </source>
</evidence>
<evidence type="ECO:0000313" key="10">
    <source>
        <dbReference type="Proteomes" id="UP001183643"/>
    </source>
</evidence>
<proteinExistence type="predicted"/>
<organism evidence="9 10">
    <name type="scientific">Catenuloplanes atrovinosus</name>
    <dbReference type="NCBI Taxonomy" id="137266"/>
    <lineage>
        <taxon>Bacteria</taxon>
        <taxon>Bacillati</taxon>
        <taxon>Actinomycetota</taxon>
        <taxon>Actinomycetes</taxon>
        <taxon>Micromonosporales</taxon>
        <taxon>Micromonosporaceae</taxon>
        <taxon>Catenuloplanes</taxon>
    </lineage>
</organism>
<keyword evidence="2 5" id="KW-0547">Nucleotide-binding</keyword>
<dbReference type="Pfam" id="PF00069">
    <property type="entry name" value="Pkinase"/>
    <property type="match status" value="1"/>
</dbReference>
<keyword evidence="10" id="KW-1185">Reference proteome</keyword>
<evidence type="ECO:0000256" key="1">
    <source>
        <dbReference type="ARBA" id="ARBA00022679"/>
    </source>
</evidence>
<keyword evidence="7" id="KW-0472">Membrane</keyword>
<dbReference type="Proteomes" id="UP001183643">
    <property type="component" value="Unassembled WGS sequence"/>
</dbReference>
<evidence type="ECO:0000256" key="3">
    <source>
        <dbReference type="ARBA" id="ARBA00022777"/>
    </source>
</evidence>
<keyword evidence="1" id="KW-0808">Transferase</keyword>
<dbReference type="CDD" id="cd14014">
    <property type="entry name" value="STKc_PknB_like"/>
    <property type="match status" value="1"/>
</dbReference>
<feature type="transmembrane region" description="Helical" evidence="7">
    <location>
        <begin position="300"/>
        <end position="319"/>
    </location>
</feature>
<dbReference type="InterPro" id="IPR017441">
    <property type="entry name" value="Protein_kinase_ATP_BS"/>
</dbReference>
<dbReference type="GO" id="GO:0004674">
    <property type="term" value="F:protein serine/threonine kinase activity"/>
    <property type="evidence" value="ECO:0007669"/>
    <property type="project" value="TreeGrafter"/>
</dbReference>
<dbReference type="PROSITE" id="PS00107">
    <property type="entry name" value="PROTEIN_KINASE_ATP"/>
    <property type="match status" value="1"/>
</dbReference>
<keyword evidence="7" id="KW-0812">Transmembrane</keyword>
<evidence type="ECO:0000256" key="2">
    <source>
        <dbReference type="ARBA" id="ARBA00022741"/>
    </source>
</evidence>